<protein>
    <submittedName>
        <fullName evidence="3">Putative transporter</fullName>
    </submittedName>
</protein>
<name>A0A1J5RBS8_9ZZZZ</name>
<dbReference type="Pfam" id="PF07690">
    <property type="entry name" value="MFS_1"/>
    <property type="match status" value="1"/>
</dbReference>
<sequence length="389" mass="40511">MPSSTLPPLSRGLLFAMAAACGVAVANLYYNQPLLGLMTRAFGGDPLIGFAPTATQLGYALGLFFLVPLADIADRRRLIVTLFGVLALCLVGLALATSAWMLLLASALVGVFSAVAQLIVPLAASLASPEKRGRAIGTVMSGLLCGLLFSRTLAGLVAVAWGWRAVFWLAVPLSLGMAALMALVLPRAMPFHAMGYGRALRSLGPLWLEEPVLRRATLLQACLFATFTGFWAVLAFRLEAFHLGADVAGLFGVVAAAGVFAAPLSGRLADRRGPGLVLTLGAALVLASWLLFGLLPTVGGLVAGVVLLDFAVQSVLVSNQHRIYALRPEARGRLNTLFMTGMFSGGALGSAAANAAWGAWGWRGVCLVCGGLAFLALLQRGAEGRRRAG</sequence>
<feature type="domain" description="Major facilitator superfamily (MFS) profile" evidence="2">
    <location>
        <begin position="1"/>
        <end position="382"/>
    </location>
</feature>
<dbReference type="InterPro" id="IPR036259">
    <property type="entry name" value="MFS_trans_sf"/>
</dbReference>
<feature type="transmembrane region" description="Helical" evidence="1">
    <location>
        <begin position="136"/>
        <end position="159"/>
    </location>
</feature>
<feature type="transmembrane region" description="Helical" evidence="1">
    <location>
        <begin position="360"/>
        <end position="378"/>
    </location>
</feature>
<feature type="transmembrane region" description="Helical" evidence="1">
    <location>
        <begin position="165"/>
        <end position="185"/>
    </location>
</feature>
<evidence type="ECO:0000259" key="2">
    <source>
        <dbReference type="PROSITE" id="PS50850"/>
    </source>
</evidence>
<organism evidence="3">
    <name type="scientific">mine drainage metagenome</name>
    <dbReference type="NCBI Taxonomy" id="410659"/>
    <lineage>
        <taxon>unclassified sequences</taxon>
        <taxon>metagenomes</taxon>
        <taxon>ecological metagenomes</taxon>
    </lineage>
</organism>
<feature type="transmembrane region" description="Helical" evidence="1">
    <location>
        <begin position="102"/>
        <end position="124"/>
    </location>
</feature>
<evidence type="ECO:0000313" key="3">
    <source>
        <dbReference type="EMBL" id="OIQ85597.1"/>
    </source>
</evidence>
<dbReference type="Gene3D" id="1.20.1250.20">
    <property type="entry name" value="MFS general substrate transporter like domains"/>
    <property type="match status" value="1"/>
</dbReference>
<dbReference type="InterPro" id="IPR011701">
    <property type="entry name" value="MFS"/>
</dbReference>
<keyword evidence="1" id="KW-0812">Transmembrane</keyword>
<dbReference type="PROSITE" id="PS50850">
    <property type="entry name" value="MFS"/>
    <property type="match status" value="1"/>
</dbReference>
<feature type="transmembrane region" description="Helical" evidence="1">
    <location>
        <begin position="240"/>
        <end position="262"/>
    </location>
</feature>
<feature type="transmembrane region" description="Helical" evidence="1">
    <location>
        <begin position="337"/>
        <end position="354"/>
    </location>
</feature>
<reference evidence="3" key="1">
    <citation type="submission" date="2016-10" db="EMBL/GenBank/DDBJ databases">
        <title>Sequence of Gallionella enrichment culture.</title>
        <authorList>
            <person name="Poehlein A."/>
            <person name="Muehling M."/>
            <person name="Daniel R."/>
        </authorList>
    </citation>
    <scope>NUCLEOTIDE SEQUENCE</scope>
</reference>
<dbReference type="PANTHER" id="PTHR42910:SF1">
    <property type="entry name" value="MAJOR FACILITATOR SUPERFAMILY (MFS) PROFILE DOMAIN-CONTAINING PROTEIN"/>
    <property type="match status" value="1"/>
</dbReference>
<dbReference type="InterPro" id="IPR020846">
    <property type="entry name" value="MFS_dom"/>
</dbReference>
<dbReference type="GO" id="GO:0022857">
    <property type="term" value="F:transmembrane transporter activity"/>
    <property type="evidence" value="ECO:0007669"/>
    <property type="project" value="InterPro"/>
</dbReference>
<feature type="transmembrane region" description="Helical" evidence="1">
    <location>
        <begin position="298"/>
        <end position="317"/>
    </location>
</feature>
<keyword evidence="1" id="KW-1133">Transmembrane helix</keyword>
<dbReference type="PANTHER" id="PTHR42910">
    <property type="entry name" value="TRANSPORTER SCO4007-RELATED"/>
    <property type="match status" value="1"/>
</dbReference>
<gene>
    <name evidence="3" type="ORF">GALL_325710</name>
</gene>
<keyword evidence="1" id="KW-0472">Membrane</keyword>
<feature type="transmembrane region" description="Helical" evidence="1">
    <location>
        <begin position="216"/>
        <end position="234"/>
    </location>
</feature>
<feature type="transmembrane region" description="Helical" evidence="1">
    <location>
        <begin position="50"/>
        <end position="70"/>
    </location>
</feature>
<dbReference type="SUPFAM" id="SSF103473">
    <property type="entry name" value="MFS general substrate transporter"/>
    <property type="match status" value="1"/>
</dbReference>
<dbReference type="CDD" id="cd17324">
    <property type="entry name" value="MFS_NepI_like"/>
    <property type="match status" value="1"/>
</dbReference>
<feature type="transmembrane region" description="Helical" evidence="1">
    <location>
        <begin position="274"/>
        <end position="292"/>
    </location>
</feature>
<comment type="caution">
    <text evidence="3">The sequence shown here is derived from an EMBL/GenBank/DDBJ whole genome shotgun (WGS) entry which is preliminary data.</text>
</comment>
<dbReference type="EMBL" id="MLJW01000533">
    <property type="protein sequence ID" value="OIQ85597.1"/>
    <property type="molecule type" value="Genomic_DNA"/>
</dbReference>
<evidence type="ECO:0000256" key="1">
    <source>
        <dbReference type="SAM" id="Phobius"/>
    </source>
</evidence>
<accession>A0A1J5RBS8</accession>
<proteinExistence type="predicted"/>
<dbReference type="AlphaFoldDB" id="A0A1J5RBS8"/>
<feature type="transmembrane region" description="Helical" evidence="1">
    <location>
        <begin position="12"/>
        <end position="30"/>
    </location>
</feature>
<feature type="transmembrane region" description="Helical" evidence="1">
    <location>
        <begin position="77"/>
        <end position="96"/>
    </location>
</feature>